<evidence type="ECO:0000313" key="1">
    <source>
        <dbReference type="EMBL" id="KAJ8642489.1"/>
    </source>
</evidence>
<sequence>MLVVTATEAVSCGDAVSALIPCGSFLVGSGPPKPSAECCQSAQTLNKMAATLATRRALCQCLKQTGPSFGVKPERAKQLPPLCKLKLNIPVSPSVDCNKVQ</sequence>
<proteinExistence type="predicted"/>
<organism evidence="1 2">
    <name type="scientific">Persea americana</name>
    <name type="common">Avocado</name>
    <dbReference type="NCBI Taxonomy" id="3435"/>
    <lineage>
        <taxon>Eukaryota</taxon>
        <taxon>Viridiplantae</taxon>
        <taxon>Streptophyta</taxon>
        <taxon>Embryophyta</taxon>
        <taxon>Tracheophyta</taxon>
        <taxon>Spermatophyta</taxon>
        <taxon>Magnoliopsida</taxon>
        <taxon>Magnoliidae</taxon>
        <taxon>Laurales</taxon>
        <taxon>Lauraceae</taxon>
        <taxon>Persea</taxon>
    </lineage>
</organism>
<name>A0ACC2M9U8_PERAE</name>
<reference evidence="1 2" key="1">
    <citation type="journal article" date="2022" name="Hortic Res">
        <title>A haplotype resolved chromosomal level avocado genome allows analysis of novel avocado genes.</title>
        <authorList>
            <person name="Nath O."/>
            <person name="Fletcher S.J."/>
            <person name="Hayward A."/>
            <person name="Shaw L.M."/>
            <person name="Masouleh A.K."/>
            <person name="Furtado A."/>
            <person name="Henry R.J."/>
            <person name="Mitter N."/>
        </authorList>
    </citation>
    <scope>NUCLEOTIDE SEQUENCE [LARGE SCALE GENOMIC DNA]</scope>
    <source>
        <strain evidence="2">cv. Hass</strain>
    </source>
</reference>
<dbReference type="EMBL" id="CM056810">
    <property type="protein sequence ID" value="KAJ8642489.1"/>
    <property type="molecule type" value="Genomic_DNA"/>
</dbReference>
<keyword evidence="2" id="KW-1185">Reference proteome</keyword>
<protein>
    <submittedName>
        <fullName evidence="1">Uncharacterized protein</fullName>
    </submittedName>
</protein>
<evidence type="ECO:0000313" key="2">
    <source>
        <dbReference type="Proteomes" id="UP001234297"/>
    </source>
</evidence>
<comment type="caution">
    <text evidence="1">The sequence shown here is derived from an EMBL/GenBank/DDBJ whole genome shotgun (WGS) entry which is preliminary data.</text>
</comment>
<accession>A0ACC2M9U8</accession>
<gene>
    <name evidence="1" type="ORF">MRB53_004237</name>
</gene>
<dbReference type="Proteomes" id="UP001234297">
    <property type="component" value="Chromosome 2"/>
</dbReference>